<dbReference type="FunFam" id="3.40.50.720:FF:000084">
    <property type="entry name" value="Short-chain dehydrogenase reductase"/>
    <property type="match status" value="1"/>
</dbReference>
<dbReference type="OrthoDB" id="9803333at2"/>
<evidence type="ECO:0000313" key="5">
    <source>
        <dbReference type="Proteomes" id="UP000185895"/>
    </source>
</evidence>
<accession>A0A1E7R8E1</accession>
<gene>
    <name evidence="4" type="ORF">BJI46_12735</name>
</gene>
<dbReference type="PRINTS" id="PR01397">
    <property type="entry name" value="DHBDHDRGNASE"/>
</dbReference>
<dbReference type="NCBIfam" id="NF006074">
    <property type="entry name" value="PRK08220.1"/>
    <property type="match status" value="1"/>
</dbReference>
<dbReference type="SUPFAM" id="SSF51735">
    <property type="entry name" value="NAD(P)-binding Rossmann-fold domains"/>
    <property type="match status" value="1"/>
</dbReference>
<reference evidence="4 5" key="1">
    <citation type="submission" date="2016-09" db="EMBL/GenBank/DDBJ databases">
        <authorList>
            <person name="Capua I."/>
            <person name="De Benedictis P."/>
            <person name="Joannis T."/>
            <person name="Lombin L.H."/>
            <person name="Cattoli G."/>
        </authorList>
    </citation>
    <scope>NUCLEOTIDE SEQUENCE [LARGE SCALE GENOMIC DNA]</scope>
    <source>
        <strain evidence="4 5">ANC 4671</strain>
    </source>
</reference>
<dbReference type="PROSITE" id="PS00061">
    <property type="entry name" value="ADH_SHORT"/>
    <property type="match status" value="1"/>
</dbReference>
<organism evidence="4 5">
    <name type="scientific">Acinetobacter qingfengensis</name>
    <dbReference type="NCBI Taxonomy" id="1262585"/>
    <lineage>
        <taxon>Bacteria</taxon>
        <taxon>Pseudomonadati</taxon>
        <taxon>Pseudomonadota</taxon>
        <taxon>Gammaproteobacteria</taxon>
        <taxon>Moraxellales</taxon>
        <taxon>Moraxellaceae</taxon>
        <taxon>Acinetobacter</taxon>
    </lineage>
</organism>
<dbReference type="EMBL" id="MKKK01000025">
    <property type="protein sequence ID" value="OEY95535.1"/>
    <property type="molecule type" value="Genomic_DNA"/>
</dbReference>
<protein>
    <recommendedName>
        <fullName evidence="3">2,3-dihydro-2,3-dihydroxybenzoate dehydrogenase</fullName>
        <ecNumber evidence="3">1.3.1.28</ecNumber>
    </recommendedName>
</protein>
<dbReference type="Gene3D" id="3.40.50.720">
    <property type="entry name" value="NAD(P)-binding Rossmann-like Domain"/>
    <property type="match status" value="1"/>
</dbReference>
<evidence type="ECO:0000256" key="1">
    <source>
        <dbReference type="ARBA" id="ARBA00006484"/>
    </source>
</evidence>
<dbReference type="InterPro" id="IPR020904">
    <property type="entry name" value="Sc_DH/Rdtase_CS"/>
</dbReference>
<evidence type="ECO:0000313" key="4">
    <source>
        <dbReference type="EMBL" id="OEY95535.1"/>
    </source>
</evidence>
<dbReference type="STRING" id="1262585.BJI46_12735"/>
<dbReference type="GO" id="GO:0008667">
    <property type="term" value="F:2,3-dihydro-2,3-dihydroxybenzoate dehydrogenase activity"/>
    <property type="evidence" value="ECO:0007669"/>
    <property type="project" value="UniProtKB-UniRule"/>
</dbReference>
<dbReference type="PANTHER" id="PTHR24321:SF13">
    <property type="entry name" value="2,3-DIHYDRO-2,3-DIHYDROXYBENZOATE DEHYDROGENASE"/>
    <property type="match status" value="1"/>
</dbReference>
<dbReference type="Pfam" id="PF13561">
    <property type="entry name" value="adh_short_C2"/>
    <property type="match status" value="1"/>
</dbReference>
<dbReference type="Proteomes" id="UP000185895">
    <property type="component" value="Unassembled WGS sequence"/>
</dbReference>
<dbReference type="RefSeq" id="WP_070070007.1">
    <property type="nucleotide sequence ID" value="NZ_MKKK01000025.1"/>
</dbReference>
<dbReference type="AlphaFoldDB" id="A0A1E7R8E1"/>
<dbReference type="InterPro" id="IPR003560">
    <property type="entry name" value="DHB_DH"/>
</dbReference>
<evidence type="ECO:0000256" key="3">
    <source>
        <dbReference type="NCBIfam" id="TIGR04316"/>
    </source>
</evidence>
<comment type="caution">
    <text evidence="4">The sequence shown here is derived from an EMBL/GenBank/DDBJ whole genome shotgun (WGS) entry which is preliminary data.</text>
</comment>
<evidence type="ECO:0000256" key="2">
    <source>
        <dbReference type="ARBA" id="ARBA00023002"/>
    </source>
</evidence>
<dbReference type="InterPro" id="IPR002347">
    <property type="entry name" value="SDR_fam"/>
</dbReference>
<comment type="similarity">
    <text evidence="1">Belongs to the short-chain dehydrogenases/reductases (SDR) family.</text>
</comment>
<keyword evidence="5" id="KW-1185">Reference proteome</keyword>
<name>A0A1E7R8E1_9GAMM</name>
<proteinExistence type="inferred from homology"/>
<dbReference type="EC" id="1.3.1.28" evidence="3"/>
<sequence>MSNVFRNKVVWVTGVNQGIGADVMQRLIDLDAKVVGFDIFRDQVAAEYQHLVHLCDVRDSEQVMNLCQQLLQSAPPDYFVSVAGILHLADHAQISIQDWQDTFAINTFAAFYFLKVLSSHFRQQQHGGIVFVSSNAARMPRVNMSAYGASKAALTSFARTVGLELAQYGVRVNIVSPGSTLTPMQYLLWTDENAEQRTIQGDLKTYKTGIPLQKIAKPSEITDVILFLLSDQASHLTMQDIVVDGGATMGV</sequence>
<dbReference type="PANTHER" id="PTHR24321">
    <property type="entry name" value="DEHYDROGENASES, SHORT CHAIN"/>
    <property type="match status" value="1"/>
</dbReference>
<dbReference type="InterPro" id="IPR036291">
    <property type="entry name" value="NAD(P)-bd_dom_sf"/>
</dbReference>
<dbReference type="GO" id="GO:0019290">
    <property type="term" value="P:siderophore biosynthetic process"/>
    <property type="evidence" value="ECO:0007669"/>
    <property type="project" value="InterPro"/>
</dbReference>
<keyword evidence="2" id="KW-0560">Oxidoreductase</keyword>
<dbReference type="NCBIfam" id="TIGR04316">
    <property type="entry name" value="dhbA_paeA"/>
    <property type="match status" value="1"/>
</dbReference>